<evidence type="ECO:0000256" key="6">
    <source>
        <dbReference type="ARBA" id="ARBA00023136"/>
    </source>
</evidence>
<comment type="similarity">
    <text evidence="7">Belongs to the binding-protein-dependent transport system permease family.</text>
</comment>
<keyword evidence="10" id="KW-1185">Reference proteome</keyword>
<evidence type="ECO:0000313" key="10">
    <source>
        <dbReference type="Proteomes" id="UP000324324"/>
    </source>
</evidence>
<feature type="domain" description="ABC transmembrane type-1" evidence="8">
    <location>
        <begin position="87"/>
        <end position="267"/>
    </location>
</feature>
<dbReference type="InterPro" id="IPR035906">
    <property type="entry name" value="MetI-like_sf"/>
</dbReference>
<feature type="transmembrane region" description="Helical" evidence="7">
    <location>
        <begin position="90"/>
        <end position="111"/>
    </location>
</feature>
<evidence type="ECO:0000259" key="8">
    <source>
        <dbReference type="PROSITE" id="PS50928"/>
    </source>
</evidence>
<keyword evidence="5 7" id="KW-1133">Transmembrane helix</keyword>
<dbReference type="CDD" id="cd06261">
    <property type="entry name" value="TM_PBP2"/>
    <property type="match status" value="1"/>
</dbReference>
<dbReference type="PANTHER" id="PTHR30151">
    <property type="entry name" value="ALKANE SULFONATE ABC TRANSPORTER-RELATED, MEMBRANE SUBUNIT"/>
    <property type="match status" value="1"/>
</dbReference>
<evidence type="ECO:0000313" key="9">
    <source>
        <dbReference type="EMBL" id="KAA6120817.1"/>
    </source>
</evidence>
<keyword evidence="4 7" id="KW-0812">Transmembrane</keyword>
<dbReference type="EMBL" id="VWRN01000045">
    <property type="protein sequence ID" value="KAA6120817.1"/>
    <property type="molecule type" value="Genomic_DNA"/>
</dbReference>
<dbReference type="GO" id="GO:0005886">
    <property type="term" value="C:plasma membrane"/>
    <property type="evidence" value="ECO:0007669"/>
    <property type="project" value="UniProtKB-SubCell"/>
</dbReference>
<keyword evidence="6 7" id="KW-0472">Membrane</keyword>
<evidence type="ECO:0000256" key="1">
    <source>
        <dbReference type="ARBA" id="ARBA00004651"/>
    </source>
</evidence>
<evidence type="ECO:0000256" key="4">
    <source>
        <dbReference type="ARBA" id="ARBA00022692"/>
    </source>
</evidence>
<proteinExistence type="inferred from homology"/>
<dbReference type="Pfam" id="PF00528">
    <property type="entry name" value="BPD_transp_1"/>
    <property type="match status" value="1"/>
</dbReference>
<feature type="transmembrane region" description="Helical" evidence="7">
    <location>
        <begin position="131"/>
        <end position="147"/>
    </location>
</feature>
<feature type="transmembrane region" description="Helical" evidence="7">
    <location>
        <begin position="248"/>
        <end position="267"/>
    </location>
</feature>
<reference evidence="9 10" key="1">
    <citation type="submission" date="2019-09" db="EMBL/GenBank/DDBJ databases">
        <title>Isolation of a novel species in the genus Cupriavidus from patients with sepsis using whole genome sequencing.</title>
        <authorList>
            <person name="Kweon O.J."/>
            <person name="Lee M.-K."/>
        </authorList>
    </citation>
    <scope>NUCLEOTIDE SEQUENCE [LARGE SCALE GENOMIC DNA]</scope>
    <source>
        <strain evidence="9 10">MKL-01</strain>
    </source>
</reference>
<dbReference type="RefSeq" id="WP_149316080.1">
    <property type="nucleotide sequence ID" value="NZ_VWRN01000045.1"/>
</dbReference>
<feature type="transmembrane region" description="Helical" evidence="7">
    <location>
        <begin position="216"/>
        <end position="236"/>
    </location>
</feature>
<dbReference type="NCBIfam" id="NF008470">
    <property type="entry name" value="PRK11365.1"/>
    <property type="match status" value="1"/>
</dbReference>
<dbReference type="PROSITE" id="PS50928">
    <property type="entry name" value="ABC_TM1"/>
    <property type="match status" value="1"/>
</dbReference>
<keyword evidence="2 7" id="KW-0813">Transport</keyword>
<organism evidence="9 10">
    <name type="scientific">Cupriavidus cauae</name>
    <dbReference type="NCBI Taxonomy" id="2608999"/>
    <lineage>
        <taxon>Bacteria</taxon>
        <taxon>Pseudomonadati</taxon>
        <taxon>Pseudomonadota</taxon>
        <taxon>Betaproteobacteria</taxon>
        <taxon>Burkholderiales</taxon>
        <taxon>Burkholderiaceae</taxon>
        <taxon>Cupriavidus</taxon>
    </lineage>
</organism>
<accession>A0A5M8AAH1</accession>
<evidence type="ECO:0000256" key="2">
    <source>
        <dbReference type="ARBA" id="ARBA00022448"/>
    </source>
</evidence>
<comment type="caution">
    <text evidence="9">The sequence shown here is derived from an EMBL/GenBank/DDBJ whole genome shotgun (WGS) entry which is preliminary data.</text>
</comment>
<name>A0A5M8AAH1_9BURK</name>
<comment type="subcellular location">
    <subcellularLocation>
        <location evidence="1 7">Cell membrane</location>
        <topology evidence="1 7">Multi-pass membrane protein</topology>
    </subcellularLocation>
</comment>
<feature type="transmembrane region" description="Helical" evidence="7">
    <location>
        <begin position="192"/>
        <end position="210"/>
    </location>
</feature>
<dbReference type="FunFam" id="1.10.3720.10:FF:000003">
    <property type="entry name" value="Aliphatic sulfonate ABC transporter permease"/>
    <property type="match status" value="1"/>
</dbReference>
<gene>
    <name evidence="9" type="primary">ssuC</name>
    <name evidence="9" type="ORF">F1599_16775</name>
</gene>
<dbReference type="GO" id="GO:0042918">
    <property type="term" value="P:alkanesulfonate transmembrane transport"/>
    <property type="evidence" value="ECO:0007669"/>
    <property type="project" value="UniProtKB-ARBA"/>
</dbReference>
<dbReference type="Proteomes" id="UP000324324">
    <property type="component" value="Unassembled WGS sequence"/>
</dbReference>
<sequence>MSNPSKSGAALAADFPAAAPARALLPQGWAASVLRRGLPWLVPALILLLWELASRSGWLSSRVLPEPLAVVAAFRTLALSGELWQHTAVSAWRALAGLAIGGGLGLLLGLLNGTFRTAETLLDSSLQMVRNIPALALIPLVILWFGIDEAAKLFLVAVGVFFPIYLNTFHGIRSVDKGLIEMARSYGLSGWALYWQVILPGALPSILVGLRFSLGLMWVLLIVAETISAQAGIGYLTMNAREFLQTDVVLVGILLYALLGKLADLLAKGLERWWLRWHPGYQSAAKG</sequence>
<keyword evidence="3" id="KW-1003">Cell membrane</keyword>
<protein>
    <submittedName>
        <fullName evidence="9">Aliphatic sulfonate ABC transporter permease SsuC</fullName>
    </submittedName>
</protein>
<dbReference type="InterPro" id="IPR000515">
    <property type="entry name" value="MetI-like"/>
</dbReference>
<evidence type="ECO:0000256" key="3">
    <source>
        <dbReference type="ARBA" id="ARBA00022475"/>
    </source>
</evidence>
<evidence type="ECO:0000256" key="7">
    <source>
        <dbReference type="RuleBase" id="RU363032"/>
    </source>
</evidence>
<evidence type="ECO:0000256" key="5">
    <source>
        <dbReference type="ARBA" id="ARBA00022989"/>
    </source>
</evidence>
<dbReference type="SUPFAM" id="SSF161098">
    <property type="entry name" value="MetI-like"/>
    <property type="match status" value="1"/>
</dbReference>
<dbReference type="PANTHER" id="PTHR30151:SF38">
    <property type="entry name" value="ALIPHATIC SULFONATES TRANSPORT PERMEASE PROTEIN SSUC-RELATED"/>
    <property type="match status" value="1"/>
</dbReference>
<dbReference type="AlphaFoldDB" id="A0A5M8AAH1"/>
<dbReference type="Gene3D" id="1.10.3720.10">
    <property type="entry name" value="MetI-like"/>
    <property type="match status" value="1"/>
</dbReference>
<feature type="transmembrane region" description="Helical" evidence="7">
    <location>
        <begin position="153"/>
        <end position="172"/>
    </location>
</feature>